<dbReference type="Gene3D" id="3.90.1310.10">
    <property type="entry name" value="Penicillin-binding protein 2a (Domain 2)"/>
    <property type="match status" value="1"/>
</dbReference>
<evidence type="ECO:0000259" key="3">
    <source>
        <dbReference type="Pfam" id="PF21922"/>
    </source>
</evidence>
<dbReference type="GO" id="GO:0008658">
    <property type="term" value="F:penicillin binding"/>
    <property type="evidence" value="ECO:0007669"/>
    <property type="project" value="InterPro"/>
</dbReference>
<dbReference type="AlphaFoldDB" id="A0A069RD18"/>
<evidence type="ECO:0000313" key="5">
    <source>
        <dbReference type="Proteomes" id="UP000027946"/>
    </source>
</evidence>
<dbReference type="EMBL" id="JJMM01000012">
    <property type="protein sequence ID" value="KDR94969.1"/>
    <property type="molecule type" value="Genomic_DNA"/>
</dbReference>
<keyword evidence="1" id="KW-0472">Membrane</keyword>
<keyword evidence="5" id="KW-1185">Reference proteome</keyword>
<name>A0A069RD18_PEPLI</name>
<dbReference type="Gene3D" id="3.40.710.10">
    <property type="entry name" value="DD-peptidase/beta-lactamase superfamily"/>
    <property type="match status" value="1"/>
</dbReference>
<dbReference type="Pfam" id="PF00905">
    <property type="entry name" value="Transpeptidase"/>
    <property type="match status" value="1"/>
</dbReference>
<proteinExistence type="predicted"/>
<feature type="domain" description="Penicillin-binding protein transpeptidase" evidence="2">
    <location>
        <begin position="160"/>
        <end position="461"/>
    </location>
</feature>
<evidence type="ECO:0000313" key="4">
    <source>
        <dbReference type="EMBL" id="KDR94969.1"/>
    </source>
</evidence>
<dbReference type="InterPro" id="IPR050515">
    <property type="entry name" value="Beta-lactam/transpept"/>
</dbReference>
<dbReference type="InterPro" id="IPR012338">
    <property type="entry name" value="Beta-lactam/transpept-like"/>
</dbReference>
<accession>A0A069RD18</accession>
<dbReference type="PANTHER" id="PTHR30627:SF24">
    <property type="entry name" value="PENICILLIN-BINDING PROTEIN 4B"/>
    <property type="match status" value="1"/>
</dbReference>
<evidence type="ECO:0000259" key="2">
    <source>
        <dbReference type="Pfam" id="PF00905"/>
    </source>
</evidence>
<dbReference type="GO" id="GO:0071555">
    <property type="term" value="P:cell wall organization"/>
    <property type="evidence" value="ECO:0007669"/>
    <property type="project" value="TreeGrafter"/>
</dbReference>
<keyword evidence="1" id="KW-1133">Transmembrane helix</keyword>
<sequence length="468" mass="50757">MKFAMDKTDKRIIKVLVSLTVMFLSLAVYLSYFQMFRAAEIVKSSYNKRLWASEESVLRGSILDRNGTVLAYSEKGENGQARRYPFGRLYSHVIGYSYREYGKSGLENSYNSYLVNASRNPLEEIAQKITGPSENGNKLVLTIDHELQKKAQKHLSGKKGSIILMNPKTGEIYAMVSNPDFNPANLGESWAEIVEDEESPLLNRSTMGLYAPGSVFKIITATAALENSLGAGYDCKGSIVIDGYELRDYGGKAHGRVDIKKAMEVSCNSAFASLGLELGEDALRGEAEKYMFNEKIPFDLKTKNSVFPAGRMSKAELGATAIGQGKVLVTPLNMLLAVSTIANGGEMVEPHIVKEVVSADGKTIMSIEPKTLKTVTDSLTAQAISEMMVGVVQSGTGKNARIRSVKVAGKTGTAENESEKEHAWFVGFAPADDPDVAVVVVLENMGSTGGASAAPIARDMMTGYFSRK</sequence>
<dbReference type="GO" id="GO:0071972">
    <property type="term" value="F:peptidoglycan L,D-transpeptidase activity"/>
    <property type="evidence" value="ECO:0007669"/>
    <property type="project" value="TreeGrafter"/>
</dbReference>
<dbReference type="Pfam" id="PF21922">
    <property type="entry name" value="PBP_dimer_2"/>
    <property type="match status" value="1"/>
</dbReference>
<evidence type="ECO:0000256" key="1">
    <source>
        <dbReference type="SAM" id="Phobius"/>
    </source>
</evidence>
<dbReference type="RefSeq" id="WP_200774474.1">
    <property type="nucleotide sequence ID" value="NZ_FSRH01000018.1"/>
</dbReference>
<dbReference type="PANTHER" id="PTHR30627">
    <property type="entry name" value="PEPTIDOGLYCAN D,D-TRANSPEPTIDASE"/>
    <property type="match status" value="1"/>
</dbReference>
<comment type="caution">
    <text evidence="4">The sequence shown here is derived from an EMBL/GenBank/DDBJ whole genome shotgun (WGS) entry which is preliminary data.</text>
</comment>
<keyword evidence="1" id="KW-0812">Transmembrane</keyword>
<feature type="transmembrane region" description="Helical" evidence="1">
    <location>
        <begin position="12"/>
        <end position="32"/>
    </location>
</feature>
<feature type="domain" description="Penicillin binding protein A dimerisation" evidence="3">
    <location>
        <begin position="59"/>
        <end position="138"/>
    </location>
</feature>
<gene>
    <name evidence="4" type="primary">pbpA</name>
    <name evidence="4" type="ORF">CLIT_12c00370</name>
</gene>
<protein>
    <submittedName>
        <fullName evidence="4">Penicillin-binding protein A</fullName>
    </submittedName>
</protein>
<dbReference type="InterPro" id="IPR054120">
    <property type="entry name" value="PBPA_dimer"/>
</dbReference>
<dbReference type="InterPro" id="IPR001460">
    <property type="entry name" value="PCN-bd_Tpept"/>
</dbReference>
<dbReference type="Proteomes" id="UP000027946">
    <property type="component" value="Unassembled WGS sequence"/>
</dbReference>
<dbReference type="eggNOG" id="COG0768">
    <property type="taxonomic scope" value="Bacteria"/>
</dbReference>
<dbReference type="SUPFAM" id="SSF56601">
    <property type="entry name" value="beta-lactamase/transpeptidase-like"/>
    <property type="match status" value="1"/>
</dbReference>
<dbReference type="GO" id="GO:0005886">
    <property type="term" value="C:plasma membrane"/>
    <property type="evidence" value="ECO:0007669"/>
    <property type="project" value="TreeGrafter"/>
</dbReference>
<dbReference type="STRING" id="1121324.CLIT_12c00370"/>
<organism evidence="4 5">
    <name type="scientific">Peptoclostridium litorale DSM 5388</name>
    <dbReference type="NCBI Taxonomy" id="1121324"/>
    <lineage>
        <taxon>Bacteria</taxon>
        <taxon>Bacillati</taxon>
        <taxon>Bacillota</taxon>
        <taxon>Clostridia</taxon>
        <taxon>Peptostreptococcales</taxon>
        <taxon>Peptoclostridiaceae</taxon>
        <taxon>Peptoclostridium</taxon>
    </lineage>
</organism>
<reference evidence="4 5" key="1">
    <citation type="submission" date="2014-03" db="EMBL/GenBank/DDBJ databases">
        <title>Genome sequence of Clostridium litorale W6, DSM 5388.</title>
        <authorList>
            <person name="Poehlein A."/>
            <person name="Jagirdar A."/>
            <person name="Khonsari B."/>
            <person name="Chibani C.M."/>
            <person name="Gutierrez Gutierrez D.A."/>
            <person name="Davydova E."/>
            <person name="Alghaithi H.S."/>
            <person name="Nair K.P."/>
            <person name="Dhamotharan K."/>
            <person name="Chandran L."/>
            <person name="G W."/>
            <person name="Daniel R."/>
        </authorList>
    </citation>
    <scope>NUCLEOTIDE SEQUENCE [LARGE SCALE GENOMIC DNA]</scope>
    <source>
        <strain evidence="4 5">W6</strain>
    </source>
</reference>